<protein>
    <recommendedName>
        <fullName evidence="7">Hydroxyacylglutathione hydrolase</fullName>
        <ecNumber evidence="7">3.1.2.6</ecNumber>
    </recommendedName>
    <alternativeName>
        <fullName evidence="7">Glyoxalase II</fullName>
        <shortName evidence="7">Glx II</shortName>
    </alternativeName>
</protein>
<evidence type="ECO:0000313" key="9">
    <source>
        <dbReference type="EMBL" id="AGF49295.1"/>
    </source>
</evidence>
<comment type="pathway">
    <text evidence="2 7">Secondary metabolite metabolism; methylglyoxal degradation; (R)-lactate from methylglyoxal: step 2/2.</text>
</comment>
<dbReference type="InterPro" id="IPR032282">
    <property type="entry name" value="HAGH_C"/>
</dbReference>
<keyword evidence="5 7" id="KW-0378">Hydrolase</keyword>
<dbReference type="HOGENOM" id="CLU_030571_4_1_4"/>
<comment type="subunit">
    <text evidence="7">Monomer.</text>
</comment>
<dbReference type="Pfam" id="PF00753">
    <property type="entry name" value="Lactamase_B"/>
    <property type="match status" value="1"/>
</dbReference>
<feature type="binding site" evidence="7">
    <location>
        <position position="64"/>
    </location>
    <ligand>
        <name>Zn(2+)</name>
        <dbReference type="ChEBI" id="CHEBI:29105"/>
        <label>2</label>
    </ligand>
</feature>
<dbReference type="AlphaFoldDB" id="M1MBW3"/>
<dbReference type="InterPro" id="IPR036866">
    <property type="entry name" value="RibonucZ/Hydroxyglut_hydro"/>
</dbReference>
<dbReference type="InterPro" id="IPR050110">
    <property type="entry name" value="Glyoxalase_II_hydrolase"/>
</dbReference>
<dbReference type="PATRIC" id="fig|1208921.3.peg.586"/>
<dbReference type="SMART" id="SM00849">
    <property type="entry name" value="Lactamase_B"/>
    <property type="match status" value="1"/>
</dbReference>
<comment type="cofactor">
    <cofactor evidence="7">
        <name>Zn(2+)</name>
        <dbReference type="ChEBI" id="CHEBI:29105"/>
    </cofactor>
    <text evidence="7">Binds 2 Zn(2+) ions per subunit.</text>
</comment>
<comment type="function">
    <text evidence="7">Thiolesterase that catalyzes the hydrolysis of S-D-lactoyl-glutathione to form glutathione and D-lactic acid.</text>
</comment>
<sequence>MNKKQIKNGIFPIKSLKDNYIWVIVKNHSIVIVDPGEYKPVLDFVNKYSLRICAILITHYHEDHTAGIKKLSGNTEYQFPIYGPYHKTISLCNKNVYENDTICIPELEISLTAFNVSGHTLNDIAYYEKNKKIIFCGDTLFSGGCGRLYNDNCAENMFLSLKKISNLPLETMVFCAHEYTLQNLSWAITVDSNNIELKEYYKTIRMLHELDYPTLPSSIYKELAINPFLRTSHPDIIKSTSLYFGKNLKSPLEVFTVLRKWKNELR</sequence>
<dbReference type="HAMAP" id="MF_01374">
    <property type="entry name" value="Glyoxalase_2"/>
    <property type="match status" value="1"/>
</dbReference>
<dbReference type="Proteomes" id="UP000011658">
    <property type="component" value="Chromosome"/>
</dbReference>
<evidence type="ECO:0000313" key="10">
    <source>
        <dbReference type="Proteomes" id="UP000011658"/>
    </source>
</evidence>
<dbReference type="UniPathway" id="UPA00619">
    <property type="reaction ID" value="UER00676"/>
</dbReference>
<dbReference type="RefSeq" id="WP_015389779.1">
    <property type="nucleotide sequence ID" value="NC_020284.1"/>
</dbReference>
<dbReference type="InterPro" id="IPR017782">
    <property type="entry name" value="Hydroxyacylglutathione_Hdrlase"/>
</dbReference>
<comment type="catalytic activity">
    <reaction evidence="1 7">
        <text>an S-(2-hydroxyacyl)glutathione + H2O = a 2-hydroxy carboxylate + glutathione + H(+)</text>
        <dbReference type="Rhea" id="RHEA:21864"/>
        <dbReference type="ChEBI" id="CHEBI:15377"/>
        <dbReference type="ChEBI" id="CHEBI:15378"/>
        <dbReference type="ChEBI" id="CHEBI:57925"/>
        <dbReference type="ChEBI" id="CHEBI:58896"/>
        <dbReference type="ChEBI" id="CHEBI:71261"/>
        <dbReference type="EC" id="3.1.2.6"/>
    </reaction>
</comment>
<feature type="binding site" evidence="7">
    <location>
        <position position="63"/>
    </location>
    <ligand>
        <name>Zn(2+)</name>
        <dbReference type="ChEBI" id="CHEBI:29105"/>
        <label>2</label>
    </ligand>
</feature>
<dbReference type="eggNOG" id="COG0491">
    <property type="taxonomic scope" value="Bacteria"/>
</dbReference>
<reference evidence="9 10" key="1">
    <citation type="journal article" date="2013" name="Genome Biol. Evol.">
        <title>Genome evolution and phylogenomic analysis of candidatus kinetoplastibacterium, the betaproteobacterial endosymbionts of strigomonas and angomonas.</title>
        <authorList>
            <person name="Alves J.M."/>
            <person name="Serrano M.G."/>
            <person name="Maia da Silva F."/>
            <person name="Voegtly L.J."/>
            <person name="Matveyev A.V."/>
            <person name="Teixeira M.M."/>
            <person name="Camargo E.P."/>
            <person name="Buck G.A."/>
        </authorList>
    </citation>
    <scope>NUCLEOTIDE SEQUENCE [LARGE SCALE GENOMIC DNA]</scope>
    <source>
        <strain evidence="9 10">TCC219</strain>
    </source>
</reference>
<dbReference type="KEGG" id="kga:ST1E_0020"/>
<keyword evidence="6 7" id="KW-0862">Zinc</keyword>
<dbReference type="InterPro" id="IPR001279">
    <property type="entry name" value="Metallo-B-lactamas"/>
</dbReference>
<evidence type="ECO:0000259" key="8">
    <source>
        <dbReference type="SMART" id="SM00849"/>
    </source>
</evidence>
<feature type="binding site" evidence="7">
    <location>
        <position position="119"/>
    </location>
    <ligand>
        <name>Zn(2+)</name>
        <dbReference type="ChEBI" id="CHEBI:29105"/>
        <label>1</label>
    </ligand>
</feature>
<dbReference type="PANTHER" id="PTHR43705">
    <property type="entry name" value="HYDROXYACYLGLUTATHIONE HYDROLASE"/>
    <property type="match status" value="1"/>
</dbReference>
<name>M1MBW3_9PROT</name>
<gene>
    <name evidence="7" type="primary">gloB</name>
    <name evidence="9" type="ORF">ST1E_0020</name>
</gene>
<dbReference type="STRING" id="1208921.ST1E_0020"/>
<dbReference type="CDD" id="cd07723">
    <property type="entry name" value="hydroxyacylglutathione_hydrolase_MBL-fold"/>
    <property type="match status" value="1"/>
</dbReference>
<dbReference type="GO" id="GO:0046872">
    <property type="term" value="F:metal ion binding"/>
    <property type="evidence" value="ECO:0007669"/>
    <property type="project" value="UniProtKB-KW"/>
</dbReference>
<organism evidence="9 10">
    <name type="scientific">Candidatus Kinetoplastidibacterium galati TCC219</name>
    <dbReference type="NCBI Taxonomy" id="1208921"/>
    <lineage>
        <taxon>Bacteria</taxon>
        <taxon>Pseudomonadati</taxon>
        <taxon>Pseudomonadota</taxon>
        <taxon>Betaproteobacteria</taxon>
        <taxon>Candidatus Kinetoplastidibacterium</taxon>
    </lineage>
</organism>
<dbReference type="EC" id="3.1.2.6" evidence="7"/>
<dbReference type="SUPFAM" id="SSF56281">
    <property type="entry name" value="Metallo-hydrolase/oxidoreductase"/>
    <property type="match status" value="1"/>
</dbReference>
<evidence type="ECO:0000256" key="3">
    <source>
        <dbReference type="ARBA" id="ARBA00006759"/>
    </source>
</evidence>
<evidence type="ECO:0000256" key="2">
    <source>
        <dbReference type="ARBA" id="ARBA00004963"/>
    </source>
</evidence>
<evidence type="ECO:0000256" key="7">
    <source>
        <dbReference type="HAMAP-Rule" id="MF_01374"/>
    </source>
</evidence>
<feature type="binding site" evidence="7">
    <location>
        <position position="138"/>
    </location>
    <ligand>
        <name>Zn(2+)</name>
        <dbReference type="ChEBI" id="CHEBI:29105"/>
        <label>2</label>
    </ligand>
</feature>
<keyword evidence="4 7" id="KW-0479">Metal-binding</keyword>
<evidence type="ECO:0000256" key="4">
    <source>
        <dbReference type="ARBA" id="ARBA00022723"/>
    </source>
</evidence>
<proteinExistence type="inferred from homology"/>
<evidence type="ECO:0000256" key="1">
    <source>
        <dbReference type="ARBA" id="ARBA00001623"/>
    </source>
</evidence>
<evidence type="ECO:0000256" key="6">
    <source>
        <dbReference type="ARBA" id="ARBA00022833"/>
    </source>
</evidence>
<dbReference type="Pfam" id="PF16123">
    <property type="entry name" value="HAGH_C"/>
    <property type="match status" value="1"/>
</dbReference>
<dbReference type="OrthoDB" id="9802248at2"/>
<keyword evidence="10" id="KW-1185">Reference proteome</keyword>
<evidence type="ECO:0000256" key="5">
    <source>
        <dbReference type="ARBA" id="ARBA00022801"/>
    </source>
</evidence>
<dbReference type="EMBL" id="CP003806">
    <property type="protein sequence ID" value="AGF49295.1"/>
    <property type="molecule type" value="Genomic_DNA"/>
</dbReference>
<dbReference type="Gene3D" id="3.60.15.10">
    <property type="entry name" value="Ribonuclease Z/Hydroxyacylglutathione hydrolase-like"/>
    <property type="match status" value="1"/>
</dbReference>
<feature type="domain" description="Metallo-beta-lactamase" evidence="8">
    <location>
        <begin position="18"/>
        <end position="177"/>
    </location>
</feature>
<feature type="binding site" evidence="7">
    <location>
        <position position="61"/>
    </location>
    <ligand>
        <name>Zn(2+)</name>
        <dbReference type="ChEBI" id="CHEBI:29105"/>
        <label>1</label>
    </ligand>
</feature>
<dbReference type="GO" id="GO:0004416">
    <property type="term" value="F:hydroxyacylglutathione hydrolase activity"/>
    <property type="evidence" value="ECO:0007669"/>
    <property type="project" value="UniProtKB-UniRule"/>
</dbReference>
<feature type="binding site" evidence="7">
    <location>
        <position position="59"/>
    </location>
    <ligand>
        <name>Zn(2+)</name>
        <dbReference type="ChEBI" id="CHEBI:29105"/>
        <label>1</label>
    </ligand>
</feature>
<dbReference type="GO" id="GO:0019243">
    <property type="term" value="P:methylglyoxal catabolic process to D-lactate via S-lactoyl-glutathione"/>
    <property type="evidence" value="ECO:0007669"/>
    <property type="project" value="UniProtKB-UniRule"/>
</dbReference>
<feature type="binding site" evidence="7">
    <location>
        <position position="177"/>
    </location>
    <ligand>
        <name>Zn(2+)</name>
        <dbReference type="ChEBI" id="CHEBI:29105"/>
        <label>2</label>
    </ligand>
</feature>
<dbReference type="PANTHER" id="PTHR43705:SF1">
    <property type="entry name" value="HYDROXYACYLGLUTATHIONE HYDROLASE GLOB"/>
    <property type="match status" value="1"/>
</dbReference>
<feature type="binding site" evidence="7">
    <location>
        <position position="138"/>
    </location>
    <ligand>
        <name>Zn(2+)</name>
        <dbReference type="ChEBI" id="CHEBI:29105"/>
        <label>1</label>
    </ligand>
</feature>
<dbReference type="PIRSF" id="PIRSF005457">
    <property type="entry name" value="Glx"/>
    <property type="match status" value="1"/>
</dbReference>
<dbReference type="InterPro" id="IPR035680">
    <property type="entry name" value="Clx_II_MBL"/>
</dbReference>
<comment type="similarity">
    <text evidence="3 7">Belongs to the metallo-beta-lactamase superfamily. Glyoxalase II family.</text>
</comment>
<dbReference type="NCBIfam" id="TIGR03413">
    <property type="entry name" value="GSH_gloB"/>
    <property type="match status" value="1"/>
</dbReference>
<accession>M1MBW3</accession>